<keyword evidence="1" id="KW-0175">Coiled coil</keyword>
<protein>
    <recommendedName>
        <fullName evidence="5">DUF4124 domain-containing protein</fullName>
    </recommendedName>
</protein>
<organism evidence="3 4">
    <name type="scientific">Beggiatoa leptomitoformis</name>
    <dbReference type="NCBI Taxonomy" id="288004"/>
    <lineage>
        <taxon>Bacteria</taxon>
        <taxon>Pseudomonadati</taxon>
        <taxon>Pseudomonadota</taxon>
        <taxon>Gammaproteobacteria</taxon>
        <taxon>Thiotrichales</taxon>
        <taxon>Thiotrichaceae</taxon>
        <taxon>Beggiatoa</taxon>
    </lineage>
</organism>
<keyword evidence="4" id="KW-1185">Reference proteome</keyword>
<accession>A0A2N9YEG4</accession>
<gene>
    <name evidence="3" type="ORF">BLE401_08750</name>
</gene>
<reference evidence="4" key="1">
    <citation type="submission" date="2016-12" db="EMBL/GenBank/DDBJ databases">
        <title>Complete Genome Sequence of Beggiatoa leptomitiformis D-401.</title>
        <authorList>
            <person name="Fomenkov A."/>
            <person name="Vincze T."/>
            <person name="Grabovich M."/>
            <person name="Anton B.P."/>
            <person name="Dubinina G."/>
            <person name="Orlova M."/>
            <person name="Belousova E."/>
            <person name="Roberts R.J."/>
        </authorList>
    </citation>
    <scope>NUCLEOTIDE SEQUENCE [LARGE SCALE GENOMIC DNA]</scope>
    <source>
        <strain evidence="4">D-401</strain>
    </source>
</reference>
<keyword evidence="2" id="KW-0732">Signal</keyword>
<evidence type="ECO:0000313" key="4">
    <source>
        <dbReference type="Proteomes" id="UP000234271"/>
    </source>
</evidence>
<proteinExistence type="predicted"/>
<feature type="coiled-coil region" evidence="1">
    <location>
        <begin position="61"/>
        <end position="105"/>
    </location>
</feature>
<evidence type="ECO:0008006" key="5">
    <source>
        <dbReference type="Google" id="ProtNLM"/>
    </source>
</evidence>
<evidence type="ECO:0000313" key="3">
    <source>
        <dbReference type="EMBL" id="AUI68785.2"/>
    </source>
</evidence>
<name>A0A2N9YEG4_9GAMM</name>
<dbReference type="STRING" id="288004.AL038_15505"/>
<feature type="signal peptide" evidence="2">
    <location>
        <begin position="1"/>
        <end position="26"/>
    </location>
</feature>
<evidence type="ECO:0000256" key="2">
    <source>
        <dbReference type="SAM" id="SignalP"/>
    </source>
</evidence>
<evidence type="ECO:0000256" key="1">
    <source>
        <dbReference type="SAM" id="Coils"/>
    </source>
</evidence>
<feature type="coiled-coil region" evidence="1">
    <location>
        <begin position="139"/>
        <end position="187"/>
    </location>
</feature>
<dbReference type="OrthoDB" id="7064973at2"/>
<dbReference type="RefSeq" id="WP_145917118.1">
    <property type="nucleotide sequence ID" value="NZ_CP012373.2"/>
</dbReference>
<sequence length="239" mass="27116">MMKLNKLLHSALVTVCLLTVAPTLLAAGGGKQIKCWTTTDGVTECGDIVPPQYSQQGFSKYNDKGEKVEQVERAKTRAEIEAIKHAEQQKQEEEVRRQKQAEEDRTLLLQFAREEDIQVQREARLKSIESVEESITSYVKSLEKNLADLKKNLADAEKNPHVKASEKEVARQNLANVERRIADSQKTLGDKHQEKLQINKQYDEYTKRFTEIMARVAKQQENLQVAPDAAKATTPAEQQ</sequence>
<dbReference type="AlphaFoldDB" id="A0A2N9YEG4"/>
<dbReference type="Proteomes" id="UP000234271">
    <property type="component" value="Chromosome"/>
</dbReference>
<dbReference type="EMBL" id="CP018889">
    <property type="protein sequence ID" value="AUI68785.2"/>
    <property type="molecule type" value="Genomic_DNA"/>
</dbReference>
<feature type="chain" id="PRO_5024965181" description="DUF4124 domain-containing protein" evidence="2">
    <location>
        <begin position="27"/>
        <end position="239"/>
    </location>
</feature>